<evidence type="ECO:0000313" key="2">
    <source>
        <dbReference type="EMBL" id="KAJ5457056.1"/>
    </source>
</evidence>
<accession>A0A9W9WFC3</accession>
<organism evidence="2 3">
    <name type="scientific">Penicillium desertorum</name>
    <dbReference type="NCBI Taxonomy" id="1303715"/>
    <lineage>
        <taxon>Eukaryota</taxon>
        <taxon>Fungi</taxon>
        <taxon>Dikarya</taxon>
        <taxon>Ascomycota</taxon>
        <taxon>Pezizomycotina</taxon>
        <taxon>Eurotiomycetes</taxon>
        <taxon>Eurotiomycetidae</taxon>
        <taxon>Eurotiales</taxon>
        <taxon>Aspergillaceae</taxon>
        <taxon>Penicillium</taxon>
    </lineage>
</organism>
<dbReference type="EMBL" id="JAPWDO010000009">
    <property type="protein sequence ID" value="KAJ5457056.1"/>
    <property type="molecule type" value="Genomic_DNA"/>
</dbReference>
<proteinExistence type="predicted"/>
<comment type="caution">
    <text evidence="2">The sequence shown here is derived from an EMBL/GenBank/DDBJ whole genome shotgun (WGS) entry which is preliminary data.</text>
</comment>
<evidence type="ECO:0000256" key="1">
    <source>
        <dbReference type="SAM" id="MobiDB-lite"/>
    </source>
</evidence>
<evidence type="ECO:0000313" key="3">
    <source>
        <dbReference type="Proteomes" id="UP001147760"/>
    </source>
</evidence>
<sequence length="76" mass="8389">MERRRYQGSDRGGFPSEGSGMMLAVGRFNGRVTVYNLLDEREEPARVELDTHGPPAEVPAMDKTVRGVRVDGINAN</sequence>
<name>A0A9W9WFC3_9EURO</name>
<reference evidence="2" key="2">
    <citation type="journal article" date="2023" name="IMA Fungus">
        <title>Comparative genomic study of the Penicillium genus elucidates a diverse pangenome and 15 lateral gene transfer events.</title>
        <authorList>
            <person name="Petersen C."/>
            <person name="Sorensen T."/>
            <person name="Nielsen M.R."/>
            <person name="Sondergaard T.E."/>
            <person name="Sorensen J.L."/>
            <person name="Fitzpatrick D.A."/>
            <person name="Frisvad J.C."/>
            <person name="Nielsen K.L."/>
        </authorList>
    </citation>
    <scope>NUCLEOTIDE SEQUENCE</scope>
    <source>
        <strain evidence="2">IBT 17660</strain>
    </source>
</reference>
<protein>
    <submittedName>
        <fullName evidence="2">Uncharacterized protein</fullName>
    </submittedName>
</protein>
<dbReference type="AlphaFoldDB" id="A0A9W9WFC3"/>
<gene>
    <name evidence="2" type="ORF">N7530_012330</name>
</gene>
<feature type="region of interest" description="Disordered" evidence="1">
    <location>
        <begin position="1"/>
        <end position="20"/>
    </location>
</feature>
<keyword evidence="3" id="KW-1185">Reference proteome</keyword>
<reference evidence="2" key="1">
    <citation type="submission" date="2022-12" db="EMBL/GenBank/DDBJ databases">
        <authorList>
            <person name="Petersen C."/>
        </authorList>
    </citation>
    <scope>NUCLEOTIDE SEQUENCE</scope>
    <source>
        <strain evidence="2">IBT 17660</strain>
    </source>
</reference>
<dbReference type="Proteomes" id="UP001147760">
    <property type="component" value="Unassembled WGS sequence"/>
</dbReference>